<reference evidence="3 4" key="1">
    <citation type="submission" date="2014-07" db="EMBL/GenBank/DDBJ databases">
        <title>Genome of Chryseobacterium piperi CTM.</title>
        <authorList>
            <person name="Pipes S.E."/>
            <person name="Stropko S.J."/>
            <person name="Newman J.D."/>
        </authorList>
    </citation>
    <scope>NUCLEOTIDE SEQUENCE [LARGE SCALE GENOMIC DNA]</scope>
    <source>
        <strain evidence="3 4">CTM</strain>
    </source>
</reference>
<dbReference type="InterPro" id="IPR049492">
    <property type="entry name" value="BD-FAE-like_dom"/>
</dbReference>
<dbReference type="eggNOG" id="COG0657">
    <property type="taxonomic scope" value="Bacteria"/>
</dbReference>
<protein>
    <submittedName>
        <fullName evidence="3">Esterase</fullName>
    </submittedName>
</protein>
<dbReference type="Pfam" id="PF20434">
    <property type="entry name" value="BD-FAE"/>
    <property type="match status" value="1"/>
</dbReference>
<proteinExistence type="predicted"/>
<dbReference type="Gene3D" id="3.40.50.1820">
    <property type="entry name" value="alpha/beta hydrolase"/>
    <property type="match status" value="1"/>
</dbReference>
<sequence length="340" mass="38352">MKLSTDHTLLHRFFLNLFFIVFLGLSNWGFAQDPVTIQKKKSIQLFEKTNVSENIVYKTNGNGHSVALDIYSPKGNSIEKFPVLIYIHGGGWVEGDKIIRANNYVESTILKLVEQQYAVISINYTLVSKDVHFPLPVQDTKDAIRWVRKNAEKYHFDTNNIGLFGTSAGAHLSLLSAYTQDNEFIGDPELSSYSAKVNYVVNNFGPTDLNKLLKTRVGKVGAFIVSLFSKKIVDLREKLILGISGYDINKDKRKIIEYFETISPVSYVGSATPTLILQGNRDKIVPLHQSKILHHKLINEGVKNTLTIVDGGDHGFRTTNQAYLDQLVDEMVRFIISQKK</sequence>
<dbReference type="OrthoDB" id="9777975at2"/>
<dbReference type="GO" id="GO:0016787">
    <property type="term" value="F:hydrolase activity"/>
    <property type="evidence" value="ECO:0007669"/>
    <property type="project" value="UniProtKB-KW"/>
</dbReference>
<evidence type="ECO:0000259" key="2">
    <source>
        <dbReference type="Pfam" id="PF20434"/>
    </source>
</evidence>
<dbReference type="EMBL" id="JPRJ01000033">
    <property type="protein sequence ID" value="KFF22023.1"/>
    <property type="molecule type" value="Genomic_DNA"/>
</dbReference>
<keyword evidence="1" id="KW-0378">Hydrolase</keyword>
<evidence type="ECO:0000313" key="4">
    <source>
        <dbReference type="Proteomes" id="UP000028709"/>
    </source>
</evidence>
<dbReference type="RefSeq" id="WP_034686373.1">
    <property type="nucleotide sequence ID" value="NZ_CP023049.2"/>
</dbReference>
<dbReference type="PANTHER" id="PTHR48081:SF13">
    <property type="entry name" value="ALPHA_BETA HYDROLASE"/>
    <property type="match status" value="1"/>
</dbReference>
<dbReference type="InterPro" id="IPR029058">
    <property type="entry name" value="AB_hydrolase_fold"/>
</dbReference>
<dbReference type="InterPro" id="IPR050300">
    <property type="entry name" value="GDXG_lipolytic_enzyme"/>
</dbReference>
<gene>
    <name evidence="3" type="ORF">IQ37_14935</name>
</gene>
<dbReference type="STRING" id="558152.IQ37_14935"/>
<dbReference type="AlphaFoldDB" id="A0A086AZA9"/>
<keyword evidence="4" id="KW-1185">Reference proteome</keyword>
<dbReference type="KEGG" id="cpip:CJF12_09700"/>
<accession>A0A086AZA9</accession>
<organism evidence="3 4">
    <name type="scientific">Chryseobacterium piperi</name>
    <dbReference type="NCBI Taxonomy" id="558152"/>
    <lineage>
        <taxon>Bacteria</taxon>
        <taxon>Pseudomonadati</taxon>
        <taxon>Bacteroidota</taxon>
        <taxon>Flavobacteriia</taxon>
        <taxon>Flavobacteriales</taxon>
        <taxon>Weeksellaceae</taxon>
        <taxon>Chryseobacterium group</taxon>
        <taxon>Chryseobacterium</taxon>
    </lineage>
</organism>
<evidence type="ECO:0000313" key="3">
    <source>
        <dbReference type="EMBL" id="KFF22023.1"/>
    </source>
</evidence>
<feature type="domain" description="BD-FAE-like" evidence="2">
    <location>
        <begin position="68"/>
        <end position="297"/>
    </location>
</feature>
<dbReference type="Proteomes" id="UP000028709">
    <property type="component" value="Unassembled WGS sequence"/>
</dbReference>
<dbReference type="PANTHER" id="PTHR48081">
    <property type="entry name" value="AB HYDROLASE SUPERFAMILY PROTEIN C4A8.06C"/>
    <property type="match status" value="1"/>
</dbReference>
<dbReference type="SUPFAM" id="SSF53474">
    <property type="entry name" value="alpha/beta-Hydrolases"/>
    <property type="match status" value="1"/>
</dbReference>
<name>A0A086AZA9_9FLAO</name>
<comment type="caution">
    <text evidence="3">The sequence shown here is derived from an EMBL/GenBank/DDBJ whole genome shotgun (WGS) entry which is preliminary data.</text>
</comment>
<evidence type="ECO:0000256" key="1">
    <source>
        <dbReference type="ARBA" id="ARBA00022801"/>
    </source>
</evidence>